<dbReference type="Gene3D" id="3.30.70.1900">
    <property type="match status" value="1"/>
</dbReference>
<organism evidence="2">
    <name type="scientific">Desulfofervidus auxilii</name>
    <dbReference type="NCBI Taxonomy" id="1621989"/>
    <lineage>
        <taxon>Bacteria</taxon>
        <taxon>Pseudomonadati</taxon>
        <taxon>Thermodesulfobacteriota</taxon>
        <taxon>Candidatus Desulfofervidia</taxon>
        <taxon>Candidatus Desulfofervidales</taxon>
        <taxon>Candidatus Desulfofervidaceae</taxon>
        <taxon>Candidatus Desulfofervidus</taxon>
    </lineage>
</organism>
<dbReference type="Pfam" id="PF10040">
    <property type="entry name" value="CRISPR_Cas6"/>
    <property type="match status" value="1"/>
</dbReference>
<protein>
    <submittedName>
        <fullName evidence="2">CRISPR system precrRNA processing endoribonuclease RAMP protein Cas6</fullName>
    </submittedName>
</protein>
<sequence>MDLNNPFLPDLSIHCYKVKIKALTPFLIPSFPGSMLRGTFGVALKRVVCLNRKQVCSDCLVRKTCIYHFLFETETQNSIKGITNPPHPLILYPLDLGGKNMKRNSIYQFGFTIFGKAIDYLPYVIYVMIKMGHLGMGKGKGKFDLKEVRKYTSEKRTKEVFNQYENRLIPLETSLTLKNILKNKCKEKKLIFETITPLRLKIKGKLRDHITLKDIVFAISHRLKILSFLYGKGEIDLLKNLDLDKILKGIKTASQFEWTDFKRFSKRQDTHLHIGGVMGKMTMTGNLFKIYPLLKLGQYIHIGKNTAFGLGRYKVVA</sequence>
<evidence type="ECO:0000259" key="1">
    <source>
        <dbReference type="Pfam" id="PF10040"/>
    </source>
</evidence>
<comment type="caution">
    <text evidence="2">The sequence shown here is derived from an EMBL/GenBank/DDBJ whole genome shotgun (WGS) entry which is preliminary data.</text>
</comment>
<accession>A0A7C1ZMZ1</accession>
<dbReference type="Proteomes" id="UP000885738">
    <property type="component" value="Unassembled WGS sequence"/>
</dbReference>
<dbReference type="EMBL" id="DRIH01000259">
    <property type="protein sequence ID" value="HEC68565.1"/>
    <property type="molecule type" value="Genomic_DNA"/>
</dbReference>
<gene>
    <name evidence="2" type="ORF">ENI35_07165</name>
</gene>
<proteinExistence type="predicted"/>
<feature type="domain" description="CRISPR-associated protein Cas6 C-terminal" evidence="1">
    <location>
        <begin position="193"/>
        <end position="313"/>
    </location>
</feature>
<reference evidence="2" key="1">
    <citation type="journal article" date="2020" name="mSystems">
        <title>Genome- and Community-Level Interaction Insights into Carbon Utilization and Element Cycling Functions of Hydrothermarchaeota in Hydrothermal Sediment.</title>
        <authorList>
            <person name="Zhou Z."/>
            <person name="Liu Y."/>
            <person name="Xu W."/>
            <person name="Pan J."/>
            <person name="Luo Z.H."/>
            <person name="Li M."/>
        </authorList>
    </citation>
    <scope>NUCLEOTIDE SEQUENCE [LARGE SCALE GENOMIC DNA]</scope>
    <source>
        <strain evidence="2">HyVt-389</strain>
    </source>
</reference>
<dbReference type="AlphaFoldDB" id="A0A7C1ZMZ1"/>
<name>A0A7C1ZMZ1_DESA2</name>
<dbReference type="InterPro" id="IPR019267">
    <property type="entry name" value="CRISPR-assoc_Cas6_C"/>
</dbReference>
<evidence type="ECO:0000313" key="2">
    <source>
        <dbReference type="EMBL" id="HEC68565.1"/>
    </source>
</evidence>